<evidence type="ECO:0000313" key="1">
    <source>
        <dbReference type="EMBL" id="SVD78642.1"/>
    </source>
</evidence>
<dbReference type="EMBL" id="UINC01173184">
    <property type="protein sequence ID" value="SVD78642.1"/>
    <property type="molecule type" value="Genomic_DNA"/>
</dbReference>
<organism evidence="1">
    <name type="scientific">marine metagenome</name>
    <dbReference type="NCBI Taxonomy" id="408172"/>
    <lineage>
        <taxon>unclassified sequences</taxon>
        <taxon>metagenomes</taxon>
        <taxon>ecological metagenomes</taxon>
    </lineage>
</organism>
<proteinExistence type="predicted"/>
<accession>A0A382Y5K3</accession>
<dbReference type="SUPFAM" id="SSF102588">
    <property type="entry name" value="LmbE-like"/>
    <property type="match status" value="1"/>
</dbReference>
<dbReference type="InterPro" id="IPR003737">
    <property type="entry name" value="GlcNAc_PI_deacetylase-related"/>
</dbReference>
<dbReference type="AlphaFoldDB" id="A0A382Y5K3"/>
<feature type="non-terminal residue" evidence="1">
    <location>
        <position position="204"/>
    </location>
</feature>
<name>A0A382Y5K3_9ZZZZ</name>
<evidence type="ECO:0008006" key="2">
    <source>
        <dbReference type="Google" id="ProtNLM"/>
    </source>
</evidence>
<protein>
    <recommendedName>
        <fullName evidence="2">LmbE family protein</fullName>
    </recommendedName>
</protein>
<dbReference type="Gene3D" id="3.40.50.10320">
    <property type="entry name" value="LmbE-like"/>
    <property type="match status" value="1"/>
</dbReference>
<sequence>MTAGGMGGINSTEKETISLRINEAEKAAQYLGAKYICLEQRDGFLYDNEKIRLKTIDLIRREKTGIVFTHLPFDYHIDHRTTSQIVEVAAMLATLPNVPSSETPLAMTPLLYHTAPLELTDPLGKKISNPHFFVDISEVIDQKMEMLSYHRTQIELMSVMFKMDDFFNEMKKYSQELGKLAEVPYAECYWQHLGKGFQKDPIIQ</sequence>
<dbReference type="Pfam" id="PF02585">
    <property type="entry name" value="PIG-L"/>
    <property type="match status" value="1"/>
</dbReference>
<dbReference type="InterPro" id="IPR024078">
    <property type="entry name" value="LmbE-like_dom_sf"/>
</dbReference>
<reference evidence="1" key="1">
    <citation type="submission" date="2018-05" db="EMBL/GenBank/DDBJ databases">
        <authorList>
            <person name="Lanie J.A."/>
            <person name="Ng W.-L."/>
            <person name="Kazmierczak K.M."/>
            <person name="Andrzejewski T.M."/>
            <person name="Davidsen T.M."/>
            <person name="Wayne K.J."/>
            <person name="Tettelin H."/>
            <person name="Glass J.I."/>
            <person name="Rusch D."/>
            <person name="Podicherti R."/>
            <person name="Tsui H.-C.T."/>
            <person name="Winkler M.E."/>
        </authorList>
    </citation>
    <scope>NUCLEOTIDE SEQUENCE</scope>
</reference>
<gene>
    <name evidence="1" type="ORF">METZ01_LOCUS431496</name>
</gene>